<feature type="domain" description="NTP pyrophosphohydrolase MazG-like" evidence="2">
    <location>
        <begin position="54"/>
        <end position="128"/>
    </location>
</feature>
<name>A0A251YEZ3_9MICO</name>
<reference evidence="3 4" key="1">
    <citation type="submission" date="2016-08" db="EMBL/GenBank/DDBJ databases">
        <title>Genome sequence of Clavibacter michiganensis spp strain CFBP8017.</title>
        <authorList>
            <person name="Thapa S.P."/>
            <person name="Coaker G."/>
            <person name="Jacques M.-A."/>
        </authorList>
    </citation>
    <scope>NUCLEOTIDE SEQUENCE [LARGE SCALE GENOMIC DNA]</scope>
    <source>
        <strain evidence="3">CFBP8017</strain>
    </source>
</reference>
<dbReference type="GO" id="GO:0006203">
    <property type="term" value="P:dGTP catabolic process"/>
    <property type="evidence" value="ECO:0007669"/>
    <property type="project" value="TreeGrafter"/>
</dbReference>
<dbReference type="EMBL" id="MDJY01000043">
    <property type="protein sequence ID" value="OUE22776.1"/>
    <property type="molecule type" value="Genomic_DNA"/>
</dbReference>
<dbReference type="NCBIfam" id="TIGR00444">
    <property type="entry name" value="mazG"/>
    <property type="match status" value="1"/>
</dbReference>
<dbReference type="GO" id="GO:0046076">
    <property type="term" value="P:dTTP catabolic process"/>
    <property type="evidence" value="ECO:0007669"/>
    <property type="project" value="TreeGrafter"/>
</dbReference>
<dbReference type="InterPro" id="IPR011551">
    <property type="entry name" value="NTP_PyrPHydrolase_MazG"/>
</dbReference>
<dbReference type="InterPro" id="IPR048015">
    <property type="entry name" value="NTP-PPase_MazG-like_N"/>
</dbReference>
<feature type="compositionally biased region" description="Basic and acidic residues" evidence="1">
    <location>
        <begin position="230"/>
        <end position="246"/>
    </location>
</feature>
<evidence type="ECO:0000313" key="3">
    <source>
        <dbReference type="EMBL" id="OUE22776.1"/>
    </source>
</evidence>
<dbReference type="Pfam" id="PF03819">
    <property type="entry name" value="MazG"/>
    <property type="match status" value="1"/>
</dbReference>
<comment type="caution">
    <text evidence="3">The sequence shown here is derived from an EMBL/GenBank/DDBJ whole genome shotgun (WGS) entry which is preliminary data.</text>
</comment>
<dbReference type="GO" id="GO:0046081">
    <property type="term" value="P:dUTP catabolic process"/>
    <property type="evidence" value="ECO:0007669"/>
    <property type="project" value="TreeGrafter"/>
</dbReference>
<accession>A0A251YEZ3</accession>
<feature type="region of interest" description="Disordered" evidence="1">
    <location>
        <begin position="230"/>
        <end position="267"/>
    </location>
</feature>
<dbReference type="AlphaFoldDB" id="A0A251YEZ3"/>
<proteinExistence type="predicted"/>
<evidence type="ECO:0000259" key="2">
    <source>
        <dbReference type="Pfam" id="PF03819"/>
    </source>
</evidence>
<dbReference type="Gene3D" id="1.10.287.1080">
    <property type="entry name" value="MazG-like"/>
    <property type="match status" value="1"/>
</dbReference>
<dbReference type="GO" id="GO:0046052">
    <property type="term" value="P:UTP catabolic process"/>
    <property type="evidence" value="ECO:0007669"/>
    <property type="project" value="TreeGrafter"/>
</dbReference>
<evidence type="ECO:0000313" key="4">
    <source>
        <dbReference type="Proteomes" id="UP000195011"/>
    </source>
</evidence>
<sequence>MSESASPSASAAPASSASPADASPDTAPADAVAALADAMAALRAPDGCVWNREQTHRSLVPYLLEESHELAEAIETDDVPGMREELADVLLQVVFHADIARTEGEGFDLADVARTATEKMVRRHPHVFGDERADTVEEVLRVWGAAKDREKSARTSVLDGIPRALPSLALADKLLGRAERIGLLDAGAPAAIPVDDEDDLGRLLLAVVVSARSRGLDPERALRTTLRSLTDEIRAAEPERAGDAGEHGTGAGPAAVDAPDPDAGRSA</sequence>
<dbReference type="GO" id="GO:0006950">
    <property type="term" value="P:response to stress"/>
    <property type="evidence" value="ECO:0007669"/>
    <property type="project" value="UniProtKB-ARBA"/>
</dbReference>
<dbReference type="PANTHER" id="PTHR30522">
    <property type="entry name" value="NUCLEOSIDE TRIPHOSPHATE PYROPHOSPHOHYDROLASE"/>
    <property type="match status" value="1"/>
</dbReference>
<dbReference type="PANTHER" id="PTHR30522:SF0">
    <property type="entry name" value="NUCLEOSIDE TRIPHOSPHATE PYROPHOSPHOHYDROLASE"/>
    <property type="match status" value="1"/>
</dbReference>
<dbReference type="SUPFAM" id="SSF101386">
    <property type="entry name" value="all-alpha NTP pyrophosphatases"/>
    <property type="match status" value="1"/>
</dbReference>
<dbReference type="GO" id="GO:0047429">
    <property type="term" value="F:nucleoside triphosphate diphosphatase activity"/>
    <property type="evidence" value="ECO:0007669"/>
    <property type="project" value="TreeGrafter"/>
</dbReference>
<dbReference type="Proteomes" id="UP000195011">
    <property type="component" value="Unassembled WGS sequence"/>
</dbReference>
<dbReference type="RefSeq" id="WP_086517649.1">
    <property type="nucleotide sequence ID" value="NZ_MDJY01000043.1"/>
</dbReference>
<dbReference type="FunFam" id="1.10.287.1080:FF:000001">
    <property type="entry name" value="Nucleoside triphosphate pyrophosphohydrolase"/>
    <property type="match status" value="1"/>
</dbReference>
<gene>
    <name evidence="3" type="primary">mazG</name>
    <name evidence="3" type="ORF">BFL36_09165</name>
</gene>
<dbReference type="CDD" id="cd11528">
    <property type="entry name" value="NTP-PPase_MazG_Nterm"/>
    <property type="match status" value="1"/>
</dbReference>
<dbReference type="GO" id="GO:0046047">
    <property type="term" value="P:TTP catabolic process"/>
    <property type="evidence" value="ECO:0007669"/>
    <property type="project" value="TreeGrafter"/>
</dbReference>
<organism evidence="3 4">
    <name type="scientific">Clavibacter michiganensis</name>
    <dbReference type="NCBI Taxonomy" id="28447"/>
    <lineage>
        <taxon>Bacteria</taxon>
        <taxon>Bacillati</taxon>
        <taxon>Actinomycetota</taxon>
        <taxon>Actinomycetes</taxon>
        <taxon>Micrococcales</taxon>
        <taxon>Microbacteriaceae</taxon>
        <taxon>Clavibacter</taxon>
    </lineage>
</organism>
<protein>
    <submittedName>
        <fullName evidence="3">Nucleoside triphosphate pyrophosphohydrolase/pyrophosphatase MazG</fullName>
    </submittedName>
</protein>
<feature type="region of interest" description="Disordered" evidence="1">
    <location>
        <begin position="1"/>
        <end position="28"/>
    </location>
</feature>
<keyword evidence="3" id="KW-0378">Hydrolase</keyword>
<dbReference type="GO" id="GO:0046061">
    <property type="term" value="P:dATP catabolic process"/>
    <property type="evidence" value="ECO:0007669"/>
    <property type="project" value="TreeGrafter"/>
</dbReference>
<evidence type="ECO:0000256" key="1">
    <source>
        <dbReference type="SAM" id="MobiDB-lite"/>
    </source>
</evidence>
<dbReference type="InterPro" id="IPR004518">
    <property type="entry name" value="MazG-like_dom"/>
</dbReference>